<evidence type="ECO:0000313" key="1">
    <source>
        <dbReference type="EMBL" id="AEP09404.1"/>
    </source>
</evidence>
<gene>
    <name evidence="1" type="ordered locus">MICA_1076</name>
</gene>
<dbReference type="GO" id="GO:0016810">
    <property type="term" value="F:hydrolase activity, acting on carbon-nitrogen (but not peptide) bonds"/>
    <property type="evidence" value="ECO:0007669"/>
    <property type="project" value="TreeGrafter"/>
</dbReference>
<reference evidence="1 2" key="1">
    <citation type="journal article" date="2011" name="BMC Genomics">
        <title>Genomic insights into an obligate epibiotic bacterial predator: Micavibrio aeruginosavorus ARL-13.</title>
        <authorList>
            <person name="Wang Z."/>
            <person name="Kadouri D."/>
            <person name="Wu M."/>
        </authorList>
    </citation>
    <scope>NUCLEOTIDE SEQUENCE [LARGE SCALE GENOMIC DNA]</scope>
    <source>
        <strain evidence="1 2">ARL-13</strain>
    </source>
</reference>
<evidence type="ECO:0000313" key="2">
    <source>
        <dbReference type="Proteomes" id="UP000009286"/>
    </source>
</evidence>
<dbReference type="Proteomes" id="UP000009286">
    <property type="component" value="Chromosome"/>
</dbReference>
<dbReference type="KEGG" id="mai:MICA_1076"/>
<dbReference type="HOGENOM" id="CLU_791748_0_0_5"/>
<keyword evidence="2" id="KW-1185">Reference proteome</keyword>
<dbReference type="eggNOG" id="COG3049">
    <property type="taxonomic scope" value="Bacteria"/>
</dbReference>
<dbReference type="Gene3D" id="3.60.60.10">
    <property type="entry name" value="Penicillin V Acylase, Chain A"/>
    <property type="match status" value="1"/>
</dbReference>
<dbReference type="EMBL" id="CP002382">
    <property type="protein sequence ID" value="AEP09404.1"/>
    <property type="molecule type" value="Genomic_DNA"/>
</dbReference>
<organism evidence="1 2">
    <name type="scientific">Micavibrio aeruginosavorus (strain ARL-13)</name>
    <dbReference type="NCBI Taxonomy" id="856793"/>
    <lineage>
        <taxon>Bacteria</taxon>
        <taxon>Pseudomonadati</taxon>
        <taxon>Bdellovibrionota</taxon>
        <taxon>Bdellovibrionia</taxon>
        <taxon>Bdellovibrionales</taxon>
        <taxon>Pseudobdellovibrionaceae</taxon>
        <taxon>Micavibrio</taxon>
    </lineage>
</organism>
<accession>G2KN71</accession>
<sequence length="329" mass="36668">MLPEIPVVRDADTPFGLFYRDPERTRTLVEMCRKFYGGTMLDAAGYAARRWWEHNRYEPYGDEVASVARLLGDDAVYALNLSYEWGCTTAFNKTASSKTQGVTMFRAMDWALDGLGDKLVLARMVGGAGLYWAMTYPGYIGVLQGMAPKRFSLAINQAPAPDRGLGRVFNLAADKIATYRSGNIPPSFLLRRVFEQCTTFNDAVNMLCTTPISTPAIFSIVGVHARDHCIIERSRTRAVPHYNTMCVGNEWLFPGWKGVANQTDSKARVVQMVSGLGSYKGQFDWLNVPVLCDRTRLAFEANARTGQLVVQGFEGGQAVTRPRYIHCML</sequence>
<dbReference type="AlphaFoldDB" id="G2KN71"/>
<proteinExistence type="predicted"/>
<dbReference type="PANTHER" id="PTHR28583:SF1">
    <property type="entry name" value="ACID CERAMIDASE"/>
    <property type="match status" value="1"/>
</dbReference>
<dbReference type="OrthoDB" id="7325338at2"/>
<protein>
    <submittedName>
        <fullName evidence="1">Uncharacterized protein</fullName>
    </submittedName>
</protein>
<dbReference type="PANTHER" id="PTHR28583">
    <property type="entry name" value="ACID AMIDASE"/>
    <property type="match status" value="1"/>
</dbReference>
<name>G2KN71_MICAA</name>
<dbReference type="RefSeq" id="WP_014102627.1">
    <property type="nucleotide sequence ID" value="NC_016026.1"/>
</dbReference>